<dbReference type="InterPro" id="IPR020904">
    <property type="entry name" value="Sc_DH/Rdtase_CS"/>
</dbReference>
<protein>
    <submittedName>
        <fullName evidence="3">Dehydrogenases with different specificities (Related to short-chain alcohol dehydrogenases)</fullName>
    </submittedName>
</protein>
<dbReference type="PRINTS" id="PR00080">
    <property type="entry name" value="SDRFAMILY"/>
</dbReference>
<proteinExistence type="inferred from homology"/>
<dbReference type="PRINTS" id="PR00081">
    <property type="entry name" value="GDHRDH"/>
</dbReference>
<dbReference type="AlphaFoldDB" id="A4U161"/>
<evidence type="ECO:0000256" key="1">
    <source>
        <dbReference type="ARBA" id="ARBA00006484"/>
    </source>
</evidence>
<comment type="similarity">
    <text evidence="1">Belongs to the short-chain dehydrogenases/reductases (SDR) family.</text>
</comment>
<organism evidence="3">
    <name type="scientific">Magnetospirillum gryphiswaldense</name>
    <dbReference type="NCBI Taxonomy" id="55518"/>
    <lineage>
        <taxon>Bacteria</taxon>
        <taxon>Pseudomonadati</taxon>
        <taxon>Pseudomonadota</taxon>
        <taxon>Alphaproteobacteria</taxon>
        <taxon>Rhodospirillales</taxon>
        <taxon>Rhodospirillaceae</taxon>
        <taxon>Magnetospirillum</taxon>
    </lineage>
</organism>
<dbReference type="PANTHER" id="PTHR42879:SF2">
    <property type="entry name" value="3-OXOACYL-[ACYL-CARRIER-PROTEIN] REDUCTASE FABG"/>
    <property type="match status" value="1"/>
</dbReference>
<dbReference type="RefSeq" id="WP_106003077.1">
    <property type="nucleotide sequence ID" value="NZ_CP027527.1"/>
</dbReference>
<accession>A4U161</accession>
<name>A4U161_9PROT</name>
<keyword evidence="2" id="KW-0560">Oxidoreductase</keyword>
<dbReference type="InterPro" id="IPR050259">
    <property type="entry name" value="SDR"/>
</dbReference>
<dbReference type="InterPro" id="IPR036291">
    <property type="entry name" value="NAD(P)-bd_dom_sf"/>
</dbReference>
<dbReference type="GO" id="GO:0016491">
    <property type="term" value="F:oxidoreductase activity"/>
    <property type="evidence" value="ECO:0007669"/>
    <property type="project" value="UniProtKB-KW"/>
</dbReference>
<dbReference type="Gene3D" id="3.40.50.720">
    <property type="entry name" value="NAD(P)-binding Rossmann-like Domain"/>
    <property type="match status" value="1"/>
</dbReference>
<evidence type="ECO:0000256" key="2">
    <source>
        <dbReference type="ARBA" id="ARBA00023002"/>
    </source>
</evidence>
<dbReference type="PROSITE" id="PS00061">
    <property type="entry name" value="ADH_SHORT"/>
    <property type="match status" value="1"/>
</dbReference>
<dbReference type="FunFam" id="3.40.50.720:FF:000173">
    <property type="entry name" value="3-oxoacyl-[acyl-carrier protein] reductase"/>
    <property type="match status" value="1"/>
</dbReference>
<dbReference type="SUPFAM" id="SSF51735">
    <property type="entry name" value="NAD(P)-binding Rossmann-fold domains"/>
    <property type="match status" value="1"/>
</dbReference>
<dbReference type="PANTHER" id="PTHR42879">
    <property type="entry name" value="3-OXOACYL-(ACYL-CARRIER-PROTEIN) REDUCTASE"/>
    <property type="match status" value="1"/>
</dbReference>
<evidence type="ECO:0000313" key="3">
    <source>
        <dbReference type="EMBL" id="CAM76618.1"/>
    </source>
</evidence>
<dbReference type="EMBL" id="CU459003">
    <property type="protein sequence ID" value="CAM76618.1"/>
    <property type="molecule type" value="Genomic_DNA"/>
</dbReference>
<reference evidence="3" key="1">
    <citation type="journal article" date="2007" name="J. Bacteriol.">
        <title>Comparative genome analysis of four magnetotactic bacteria reveals a complex set of group-specific genes implicated in magnetosome biomineralization and function.</title>
        <authorList>
            <person name="Richter M."/>
            <person name="Kube M."/>
            <person name="Bazylinski D.A."/>
            <person name="Lombardot T."/>
            <person name="Gloeckner F.O."/>
            <person name="Reinhardt R."/>
            <person name="Schueler D."/>
        </authorList>
    </citation>
    <scope>NUCLEOTIDE SEQUENCE</scope>
    <source>
        <strain evidence="3">MSR-1</strain>
    </source>
</reference>
<sequence length="238" mass="25149">MTVLAGKLAVVTGATRGIGLAIAQRLAADGARMLVTGTQLGQELESGWAYRAVDFTDLAQIQAFAAELVGLEVDILVNNAGINKIAPFTRIEPDDFLRIQQVNVTAPFLLTQAVVAGMCARKWGRIVTISSIWGRVSKAERGSYSTSKFAVDGMTAALAAEVAEYGVLANCVAPGFIDTELTRQVLGEDGIASLVKQVPARRLGKPEEVANLVAWLAGPENSYVSGQNIAIDGGFTRV</sequence>
<dbReference type="Pfam" id="PF13561">
    <property type="entry name" value="adh_short_C2"/>
    <property type="match status" value="1"/>
</dbReference>
<gene>
    <name evidence="3" type="ORF">MGR_1148</name>
</gene>
<dbReference type="GO" id="GO:0032787">
    <property type="term" value="P:monocarboxylic acid metabolic process"/>
    <property type="evidence" value="ECO:0007669"/>
    <property type="project" value="UniProtKB-ARBA"/>
</dbReference>
<dbReference type="InterPro" id="IPR002347">
    <property type="entry name" value="SDR_fam"/>
</dbReference>